<dbReference type="SUPFAM" id="SSF56112">
    <property type="entry name" value="Protein kinase-like (PK-like)"/>
    <property type="match status" value="1"/>
</dbReference>
<dbReference type="OrthoDB" id="10260894at2759"/>
<dbReference type="InterPro" id="IPR000719">
    <property type="entry name" value="Prot_kinase_dom"/>
</dbReference>
<dbReference type="SMART" id="SM00409">
    <property type="entry name" value="IG"/>
    <property type="match status" value="4"/>
</dbReference>
<evidence type="ECO:0000256" key="5">
    <source>
        <dbReference type="ARBA" id="ARBA00022840"/>
    </source>
</evidence>
<dbReference type="SMART" id="SM00220">
    <property type="entry name" value="S_TKc"/>
    <property type="match status" value="1"/>
</dbReference>
<dbReference type="PROSITE" id="PS50011">
    <property type="entry name" value="PROTEIN_KINASE_DOM"/>
    <property type="match status" value="1"/>
</dbReference>
<dbReference type="CDD" id="cd00096">
    <property type="entry name" value="Ig"/>
    <property type="match status" value="2"/>
</dbReference>
<evidence type="ECO:0000256" key="7">
    <source>
        <dbReference type="PROSITE-ProRule" id="PRU10141"/>
    </source>
</evidence>
<dbReference type="Pfam" id="PF07679">
    <property type="entry name" value="I-set"/>
    <property type="match status" value="3"/>
</dbReference>
<dbReference type="FunFam" id="1.10.510.10:FF:000571">
    <property type="entry name" value="Maternal embryonic leucine zipper kinase"/>
    <property type="match status" value="1"/>
</dbReference>
<evidence type="ECO:0000259" key="9">
    <source>
        <dbReference type="PROSITE" id="PS50835"/>
    </source>
</evidence>
<dbReference type="InterPro" id="IPR036179">
    <property type="entry name" value="Ig-like_dom_sf"/>
</dbReference>
<protein>
    <submittedName>
        <fullName evidence="10">Uncharacterized protein</fullName>
    </submittedName>
</protein>
<dbReference type="InterPro" id="IPR007110">
    <property type="entry name" value="Ig-like_dom"/>
</dbReference>
<feature type="domain" description="Ig-like" evidence="9">
    <location>
        <begin position="320"/>
        <end position="414"/>
    </location>
</feature>
<evidence type="ECO:0000256" key="6">
    <source>
        <dbReference type="ARBA" id="ARBA00023319"/>
    </source>
</evidence>
<dbReference type="Gene3D" id="1.10.510.10">
    <property type="entry name" value="Transferase(Phosphotransferase) domain 1"/>
    <property type="match status" value="1"/>
</dbReference>
<keyword evidence="3 7" id="KW-0547">Nucleotide-binding</keyword>
<evidence type="ECO:0000259" key="8">
    <source>
        <dbReference type="PROSITE" id="PS50011"/>
    </source>
</evidence>
<dbReference type="SUPFAM" id="SSF48726">
    <property type="entry name" value="Immunoglobulin"/>
    <property type="match status" value="4"/>
</dbReference>
<name>A0A8J9V5D7_9NEOP</name>
<evidence type="ECO:0000313" key="10">
    <source>
        <dbReference type="EMBL" id="CAH0716293.1"/>
    </source>
</evidence>
<dbReference type="PANTHER" id="PTHR24342">
    <property type="entry name" value="SERINE/THREONINE-PROTEIN KINASE 17"/>
    <property type="match status" value="1"/>
</dbReference>
<dbReference type="PANTHER" id="PTHR24342:SF20">
    <property type="entry name" value="MYOSIN LIGHT CHAIN KINASE, SMOOTH MUSCLE"/>
    <property type="match status" value="1"/>
</dbReference>
<dbReference type="PROSITE" id="PS00107">
    <property type="entry name" value="PROTEIN_KINASE_ATP"/>
    <property type="match status" value="1"/>
</dbReference>
<dbReference type="PROSITE" id="PS50835">
    <property type="entry name" value="IG_LIKE"/>
    <property type="match status" value="3"/>
</dbReference>
<dbReference type="InterPro" id="IPR017441">
    <property type="entry name" value="Protein_kinase_ATP_BS"/>
</dbReference>
<sequence length="946" mass="108569">MRRLEIEESLQDVVADEFTCVVFECKLNDCSEKCSSYKWYKDGKNIEPSRKVKTIYSDKWYRLEITSVSVQDHGVYVLLLKNNSTETFSKANLYVRQINDRCNNIYSDVIYMNPIPKYNVAVRHLRSAKLLVGDTIELEAEFNADVSEDYVWYKSNRILIPNERTIVLSDKRTTTLSILCAKEKDTGIYHVVSKSEYGIASSFASIVVINTDLNALNTSEVVPCIEEALAEELEVNNEEEIRLLCKASYDVNTSIQWSKNGKNLENMNNMVTEYYNNSYICLRIKNTCLGDSGEYLLNMRDNITDQVDSTSCFLTVNETPGIKTATKLIKLLQPIITCFGTTISFTCSFSMDDPRFYYVVWYIGHFRVERTNHRFHVMHSGGDYILIVKQVDPGMAGSVTCELRRSLPNRKSLLINSATTYLTIVPPDILYKEIKLSKPSFKRYVFDNASSKTQVVIKNDSDLNGIHKNISSNGATRMVEHRGIMVITYCRLNDEHFYLEIENDENEIYASHLVVNIKTTYFNSSNEHSMLVVIQWYSTETNNKWYVIEFGRTSASFVQAGISSLPMFEIKDPPIEQIMKFRISTTDCPNNSDESRVCILPHENNLQKLNDACELKPMEEFETMFTRTGDVIGCGAFGSVVLVRDTNEEFYAAKILKTRTQKKRDTAMREYETMRKLHHSKLVKLYQTFSSRDSFILIMDYLWGGELFDRIVEEEHIKEVDVVPYVRQICEALLYLHDQKIAHLDLKPENIICLSPNSRLVKIIDFGLARVLDEGHVTRAIYGTRDYVAPEVLNFERLTLACDMWSLGVVTYMLLSGVMPFSGESWPERSANITMANYDYHESAFKEISGLAKDFVDRLLILQPEKRMKASIALNHQWILEGPPGGAKAGHMKRARENLRSYLANHRARWQRAGNVMIAAHRLRTHATIQRNTNTEDADRGAPRVT</sequence>
<dbReference type="InterPro" id="IPR011009">
    <property type="entry name" value="Kinase-like_dom_sf"/>
</dbReference>
<gene>
    <name evidence="10" type="ORF">BINO364_LOCUS3086</name>
</gene>
<dbReference type="InterPro" id="IPR013783">
    <property type="entry name" value="Ig-like_fold"/>
</dbReference>
<dbReference type="AlphaFoldDB" id="A0A8J9V5D7"/>
<feature type="domain" description="Ig-like" evidence="9">
    <location>
        <begin position="223"/>
        <end position="315"/>
    </location>
</feature>
<keyword evidence="5 7" id="KW-0067">ATP-binding</keyword>
<evidence type="ECO:0000256" key="4">
    <source>
        <dbReference type="ARBA" id="ARBA00022777"/>
    </source>
</evidence>
<feature type="domain" description="Protein kinase" evidence="8">
    <location>
        <begin position="626"/>
        <end position="879"/>
    </location>
</feature>
<evidence type="ECO:0000256" key="3">
    <source>
        <dbReference type="ARBA" id="ARBA00022741"/>
    </source>
</evidence>
<evidence type="ECO:0000313" key="11">
    <source>
        <dbReference type="Proteomes" id="UP000838878"/>
    </source>
</evidence>
<reference evidence="10" key="1">
    <citation type="submission" date="2021-12" db="EMBL/GenBank/DDBJ databases">
        <authorList>
            <person name="Martin H S."/>
        </authorList>
    </citation>
    <scope>NUCLEOTIDE SEQUENCE</scope>
</reference>
<dbReference type="GO" id="GO:0004674">
    <property type="term" value="F:protein serine/threonine kinase activity"/>
    <property type="evidence" value="ECO:0007669"/>
    <property type="project" value="UniProtKB-KW"/>
</dbReference>
<dbReference type="GO" id="GO:0035556">
    <property type="term" value="P:intracellular signal transduction"/>
    <property type="evidence" value="ECO:0007669"/>
    <property type="project" value="TreeGrafter"/>
</dbReference>
<proteinExistence type="predicted"/>
<accession>A0A8J9V5D7</accession>
<dbReference type="Gene3D" id="3.30.200.20">
    <property type="entry name" value="Phosphorylase Kinase, domain 1"/>
    <property type="match status" value="1"/>
</dbReference>
<keyword evidence="2" id="KW-0808">Transferase</keyword>
<keyword evidence="1" id="KW-0723">Serine/threonine-protein kinase</keyword>
<organism evidence="10 11">
    <name type="scientific">Brenthis ino</name>
    <name type="common">lesser marbled fritillary</name>
    <dbReference type="NCBI Taxonomy" id="405034"/>
    <lineage>
        <taxon>Eukaryota</taxon>
        <taxon>Metazoa</taxon>
        <taxon>Ecdysozoa</taxon>
        <taxon>Arthropoda</taxon>
        <taxon>Hexapoda</taxon>
        <taxon>Insecta</taxon>
        <taxon>Pterygota</taxon>
        <taxon>Neoptera</taxon>
        <taxon>Endopterygota</taxon>
        <taxon>Lepidoptera</taxon>
        <taxon>Glossata</taxon>
        <taxon>Ditrysia</taxon>
        <taxon>Papilionoidea</taxon>
        <taxon>Nymphalidae</taxon>
        <taxon>Heliconiinae</taxon>
        <taxon>Argynnini</taxon>
        <taxon>Brenthis</taxon>
    </lineage>
</organism>
<feature type="domain" description="Ig-like" evidence="9">
    <location>
        <begin position="21"/>
        <end position="89"/>
    </location>
</feature>
<dbReference type="Gene3D" id="2.60.40.10">
    <property type="entry name" value="Immunoglobulins"/>
    <property type="match status" value="4"/>
</dbReference>
<keyword evidence="6" id="KW-0393">Immunoglobulin domain</keyword>
<dbReference type="InterPro" id="IPR013098">
    <property type="entry name" value="Ig_I-set"/>
</dbReference>
<dbReference type="Pfam" id="PF00069">
    <property type="entry name" value="Pkinase"/>
    <property type="match status" value="1"/>
</dbReference>
<dbReference type="InterPro" id="IPR008271">
    <property type="entry name" value="Ser/Thr_kinase_AS"/>
</dbReference>
<dbReference type="Proteomes" id="UP000838878">
    <property type="component" value="Chromosome 11"/>
</dbReference>
<keyword evidence="4" id="KW-0418">Kinase</keyword>
<dbReference type="PROSITE" id="PS00108">
    <property type="entry name" value="PROTEIN_KINASE_ST"/>
    <property type="match status" value="1"/>
</dbReference>
<evidence type="ECO:0000256" key="2">
    <source>
        <dbReference type="ARBA" id="ARBA00022679"/>
    </source>
</evidence>
<dbReference type="InterPro" id="IPR003599">
    <property type="entry name" value="Ig_sub"/>
</dbReference>
<dbReference type="EMBL" id="OV170231">
    <property type="protein sequence ID" value="CAH0716293.1"/>
    <property type="molecule type" value="Genomic_DNA"/>
</dbReference>
<dbReference type="GO" id="GO:0005524">
    <property type="term" value="F:ATP binding"/>
    <property type="evidence" value="ECO:0007669"/>
    <property type="project" value="UniProtKB-UniRule"/>
</dbReference>
<keyword evidence="11" id="KW-1185">Reference proteome</keyword>
<dbReference type="GO" id="GO:0005634">
    <property type="term" value="C:nucleus"/>
    <property type="evidence" value="ECO:0007669"/>
    <property type="project" value="TreeGrafter"/>
</dbReference>
<evidence type="ECO:0000256" key="1">
    <source>
        <dbReference type="ARBA" id="ARBA00022527"/>
    </source>
</evidence>
<feature type="binding site" evidence="7">
    <location>
        <position position="654"/>
    </location>
    <ligand>
        <name>ATP</name>
        <dbReference type="ChEBI" id="CHEBI:30616"/>
    </ligand>
</feature>
<dbReference type="GO" id="GO:0043065">
    <property type="term" value="P:positive regulation of apoptotic process"/>
    <property type="evidence" value="ECO:0007669"/>
    <property type="project" value="TreeGrafter"/>
</dbReference>
<feature type="non-terminal residue" evidence="10">
    <location>
        <position position="946"/>
    </location>
</feature>